<dbReference type="STRING" id="1121429.SAMN02745133_01819"/>
<evidence type="ECO:0000256" key="4">
    <source>
        <dbReference type="ARBA" id="ARBA00011496"/>
    </source>
</evidence>
<feature type="binding site" evidence="9">
    <location>
        <begin position="80"/>
        <end position="82"/>
    </location>
    <ligand>
        <name>L-histidine</name>
        <dbReference type="ChEBI" id="CHEBI:57595"/>
    </ligand>
</feature>
<comment type="function">
    <text evidence="7 8">Required for the first step of histidine biosynthesis. May allow the feedback regulation of ATP phosphoribosyltransferase activity by histidine.</text>
</comment>
<keyword evidence="8" id="KW-0028">Amino-acid biosynthesis</keyword>
<dbReference type="GO" id="GO:0000105">
    <property type="term" value="P:L-histidine biosynthetic process"/>
    <property type="evidence" value="ECO:0007669"/>
    <property type="project" value="UniProtKB-UniRule"/>
</dbReference>
<dbReference type="GO" id="GO:0016757">
    <property type="term" value="F:glycosyltransferase activity"/>
    <property type="evidence" value="ECO:0007669"/>
    <property type="project" value="UniProtKB-KW"/>
</dbReference>
<dbReference type="Proteomes" id="UP000184148">
    <property type="component" value="Unassembled WGS sequence"/>
</dbReference>
<evidence type="ECO:0000313" key="11">
    <source>
        <dbReference type="EMBL" id="SHF09464.1"/>
    </source>
</evidence>
<dbReference type="OrthoDB" id="9800814at2"/>
<evidence type="ECO:0000256" key="8">
    <source>
        <dbReference type="HAMAP-Rule" id="MF_00125"/>
    </source>
</evidence>
<keyword evidence="8" id="KW-0368">Histidine biosynthesis</keyword>
<dbReference type="NCBIfam" id="TIGR00443">
    <property type="entry name" value="hisZ_biosyn_reg"/>
    <property type="match status" value="1"/>
</dbReference>
<evidence type="ECO:0000256" key="3">
    <source>
        <dbReference type="ARBA" id="ARBA00005539"/>
    </source>
</evidence>
<feature type="domain" description="Aminoacyl-transfer RNA synthetases class-II family profile" evidence="10">
    <location>
        <begin position="1"/>
        <end position="333"/>
    </location>
</feature>
<comment type="pathway">
    <text evidence="2 8">Amino-acid biosynthesis; L-histidine biosynthesis; L-histidine from 5-phospho-alpha-D-ribose 1-diphosphate: step 1/9.</text>
</comment>
<dbReference type="SUPFAM" id="SSF55681">
    <property type="entry name" value="Class II aaRS and biotin synthetases"/>
    <property type="match status" value="1"/>
</dbReference>
<dbReference type="PANTHER" id="PTHR43707:SF1">
    <property type="entry name" value="HISTIDINE--TRNA LIGASE, MITOCHONDRIAL-RELATED"/>
    <property type="match status" value="1"/>
</dbReference>
<reference evidence="12" key="1">
    <citation type="submission" date="2016-11" db="EMBL/GenBank/DDBJ databases">
        <authorList>
            <person name="Varghese N."/>
            <person name="Submissions S."/>
        </authorList>
    </citation>
    <scope>NUCLEOTIDE SEQUENCE [LARGE SCALE GENOMIC DNA]</scope>
    <source>
        <strain evidence="12">DSM 12395</strain>
    </source>
</reference>
<evidence type="ECO:0000256" key="2">
    <source>
        <dbReference type="ARBA" id="ARBA00004667"/>
    </source>
</evidence>
<evidence type="ECO:0000259" key="10">
    <source>
        <dbReference type="PROSITE" id="PS50862"/>
    </source>
</evidence>
<keyword evidence="11" id="KW-0328">Glycosyltransferase</keyword>
<keyword evidence="11" id="KW-0808">Transferase</keyword>
<evidence type="ECO:0000256" key="5">
    <source>
        <dbReference type="ARBA" id="ARBA00020397"/>
    </source>
</evidence>
<evidence type="ECO:0000313" key="12">
    <source>
        <dbReference type="Proteomes" id="UP000184148"/>
    </source>
</evidence>
<dbReference type="PROSITE" id="PS50862">
    <property type="entry name" value="AA_TRNA_LIGASE_II"/>
    <property type="match status" value="1"/>
</dbReference>
<proteinExistence type="inferred from homology"/>
<sequence>MTSSRFGRLAPGVRDVLPAEAHRMRELKERFSRLVEGWGYKEVVTPTFEYIENLASEEIQEDKFFKFLDRQGHLMALRPDMTRPIARLVATRMKGITPPLRLFYLANVFNYEQPQVGRQREFCQAGVELMGTSSPEADAEVVALVTEYLMQTGLGDFQISIGHVGIFHGLVKQLGLPKEVAQNLKEALGNKDFVKVEEIFASHAATPEEARRALDLIELRGGPEVLDRATELAQEGPASDAIGNLRQLYQGLVCYGVERYITLDLGLLRGLDYYTGLVFEGYTVAMGFPICGGGRYNQLLAHFGYPMPATGFAVNLERVLVALERLQGPPGEPVTDVLVAWESKSMARALRAARELRNQGLKVATALFEYSPARSKSEARSLGASRVIYFYDNGTSEEFVIAKS</sequence>
<accession>A0A1M4YUG9</accession>
<dbReference type="PANTHER" id="PTHR43707">
    <property type="entry name" value="HISTIDYL-TRNA SYNTHETASE"/>
    <property type="match status" value="1"/>
</dbReference>
<feature type="binding site" evidence="9">
    <location>
        <position position="269"/>
    </location>
    <ligand>
        <name>L-histidine</name>
        <dbReference type="ChEBI" id="CHEBI:57595"/>
    </ligand>
</feature>
<evidence type="ECO:0000256" key="6">
    <source>
        <dbReference type="ARBA" id="ARBA00022490"/>
    </source>
</evidence>
<dbReference type="AlphaFoldDB" id="A0A1M4YUG9"/>
<keyword evidence="6 8" id="KW-0963">Cytoplasm</keyword>
<dbReference type="HAMAP" id="MF_00125">
    <property type="entry name" value="HisZ"/>
    <property type="match status" value="1"/>
</dbReference>
<comment type="similarity">
    <text evidence="3 8">Belongs to the class-II aminoacyl-tRNA synthetase family. HisZ subfamily.</text>
</comment>
<evidence type="ECO:0000256" key="1">
    <source>
        <dbReference type="ARBA" id="ARBA00004496"/>
    </source>
</evidence>
<dbReference type="EMBL" id="FQUY01000011">
    <property type="protein sequence ID" value="SHF09464.1"/>
    <property type="molecule type" value="Genomic_DNA"/>
</dbReference>
<dbReference type="GO" id="GO:0004821">
    <property type="term" value="F:histidine-tRNA ligase activity"/>
    <property type="evidence" value="ECO:0007669"/>
    <property type="project" value="TreeGrafter"/>
</dbReference>
<dbReference type="UniPathway" id="UPA00031">
    <property type="reaction ID" value="UER00006"/>
</dbReference>
<comment type="subcellular location">
    <subcellularLocation>
        <location evidence="1 8">Cytoplasm</location>
    </subcellularLocation>
</comment>
<evidence type="ECO:0000256" key="9">
    <source>
        <dbReference type="PIRSR" id="PIRSR001549-1"/>
    </source>
</evidence>
<comment type="miscellaneous">
    <text evidence="8">This function is generally fulfilled by the C-terminal part of HisG, which is missing in some bacteria such as this one.</text>
</comment>
<dbReference type="RefSeq" id="WP_073238955.1">
    <property type="nucleotide sequence ID" value="NZ_FQUY01000011.1"/>
</dbReference>
<dbReference type="InterPro" id="IPR041715">
    <property type="entry name" value="HisRS-like_core"/>
</dbReference>
<dbReference type="InterPro" id="IPR045864">
    <property type="entry name" value="aa-tRNA-synth_II/BPL/LPL"/>
</dbReference>
<organism evidence="11 12">
    <name type="scientific">Desulforamulus putei DSM 12395</name>
    <dbReference type="NCBI Taxonomy" id="1121429"/>
    <lineage>
        <taxon>Bacteria</taxon>
        <taxon>Bacillati</taxon>
        <taxon>Bacillota</taxon>
        <taxon>Clostridia</taxon>
        <taxon>Eubacteriales</taxon>
        <taxon>Peptococcaceae</taxon>
        <taxon>Desulforamulus</taxon>
    </lineage>
</organism>
<dbReference type="PIRSF" id="PIRSF001549">
    <property type="entry name" value="His-tRNA_synth"/>
    <property type="match status" value="1"/>
</dbReference>
<evidence type="ECO:0000256" key="7">
    <source>
        <dbReference type="ARBA" id="ARBA00025246"/>
    </source>
</evidence>
<comment type="subunit">
    <text evidence="4 8">Heteromultimer composed of HisG and HisZ subunits.</text>
</comment>
<dbReference type="GO" id="GO:0005737">
    <property type="term" value="C:cytoplasm"/>
    <property type="evidence" value="ECO:0007669"/>
    <property type="project" value="UniProtKB-SubCell"/>
</dbReference>
<dbReference type="InterPro" id="IPR006195">
    <property type="entry name" value="aa-tRNA-synth_II"/>
</dbReference>
<feature type="binding site" evidence="9">
    <location>
        <position position="124"/>
    </location>
    <ligand>
        <name>L-histidine</name>
        <dbReference type="ChEBI" id="CHEBI:57595"/>
    </ligand>
</feature>
<name>A0A1M4YUG9_9FIRM</name>
<dbReference type="GO" id="GO:0006427">
    <property type="term" value="P:histidyl-tRNA aminoacylation"/>
    <property type="evidence" value="ECO:0007669"/>
    <property type="project" value="TreeGrafter"/>
</dbReference>
<dbReference type="Gene3D" id="3.30.930.10">
    <property type="entry name" value="Bira Bifunctional Protein, Domain 2"/>
    <property type="match status" value="1"/>
</dbReference>
<protein>
    <recommendedName>
        <fullName evidence="5 8">ATP phosphoribosyltransferase regulatory subunit</fullName>
    </recommendedName>
</protein>
<dbReference type="GO" id="GO:0140096">
    <property type="term" value="F:catalytic activity, acting on a protein"/>
    <property type="evidence" value="ECO:0007669"/>
    <property type="project" value="UniProtKB-ARBA"/>
</dbReference>
<dbReference type="CDD" id="cd00773">
    <property type="entry name" value="HisRS-like_core"/>
    <property type="match status" value="1"/>
</dbReference>
<feature type="binding site" evidence="9">
    <location>
        <begin position="273"/>
        <end position="274"/>
    </location>
    <ligand>
        <name>L-histidine</name>
        <dbReference type="ChEBI" id="CHEBI:57595"/>
    </ligand>
</feature>
<gene>
    <name evidence="8" type="primary">hisZ</name>
    <name evidence="11" type="ORF">SAMN02745133_01819</name>
</gene>
<feature type="binding site" evidence="9">
    <location>
        <position position="128"/>
    </location>
    <ligand>
        <name>L-histidine</name>
        <dbReference type="ChEBI" id="CHEBI:57595"/>
    </ligand>
</feature>
<dbReference type="InterPro" id="IPR004516">
    <property type="entry name" value="HisRS/HisZ"/>
</dbReference>
<dbReference type="InterPro" id="IPR004517">
    <property type="entry name" value="HisZ"/>
</dbReference>
<dbReference type="Pfam" id="PF13393">
    <property type="entry name" value="tRNA-synt_His"/>
    <property type="match status" value="1"/>
</dbReference>
<keyword evidence="12" id="KW-1185">Reference proteome</keyword>